<dbReference type="PANTHER" id="PTHR31197:SF40">
    <property type="entry name" value="ZINC FINGER, RING_FYVE_PHD-TYPE"/>
    <property type="match status" value="1"/>
</dbReference>
<feature type="compositionally biased region" description="Basic and acidic residues" evidence="1">
    <location>
        <begin position="293"/>
        <end position="303"/>
    </location>
</feature>
<sequence>MPKDHRVNSLSNNRVRASPYHPCSLRETGVRSEKSPPIVGNEREWEEARCPICMEHPHNAVLLLCSSLENGCRPYMCDTSYRHSNCLDQFCKSFAARQPILPPTSATSSHRGRMERLMHAHIRSLGNQQLVCPLCRGQIKGCVVVEAARGLMNSKTRSCSRETCDFTGTYVELRKHAREEHPSHHPSETDPRRESEWTRLQLQRDFEDTLNAYQSHLTDFDEDYIVSLDEEFSISGLEHEFPFSFHFDESPFDLSDFNAWFADDELLFYEDDDILLPETLSNYFMEDPNSIESVDRHPMESRSRSSTLHSNNQLHETRSRRSTETSSHHYREHSVSRTPNSRHRSSSTRRSNDRIDGGSASRRRAGNSARRASSRSRSQQWNYESDNDSDFSWYLCDEVIII</sequence>
<feature type="region of interest" description="Disordered" evidence="1">
    <location>
        <begin position="291"/>
        <end position="386"/>
    </location>
</feature>
<comment type="caution">
    <text evidence="2">The sequence shown here is derived from an EMBL/GenBank/DDBJ whole genome shotgun (WGS) entry which is preliminary data.</text>
</comment>
<keyword evidence="3" id="KW-1185">Reference proteome</keyword>
<dbReference type="EMBL" id="CAMAPF010001122">
    <property type="protein sequence ID" value="CAH9147071.1"/>
    <property type="molecule type" value="Genomic_DNA"/>
</dbReference>
<dbReference type="PANTHER" id="PTHR31197">
    <property type="entry name" value="OS01G0612600 PROTEIN"/>
    <property type="match status" value="1"/>
</dbReference>
<evidence type="ECO:0000313" key="3">
    <source>
        <dbReference type="Proteomes" id="UP001152523"/>
    </source>
</evidence>
<dbReference type="Pfam" id="PF07800">
    <property type="entry name" value="DUF1644"/>
    <property type="match status" value="1"/>
</dbReference>
<dbReference type="InterPro" id="IPR012866">
    <property type="entry name" value="DUF1644"/>
</dbReference>
<gene>
    <name evidence="2" type="ORF">CEPIT_LOCUS43459</name>
</gene>
<name>A0AAV0GGI0_9ASTE</name>
<evidence type="ECO:0000256" key="1">
    <source>
        <dbReference type="SAM" id="MobiDB-lite"/>
    </source>
</evidence>
<reference evidence="2" key="1">
    <citation type="submission" date="2022-07" db="EMBL/GenBank/DDBJ databases">
        <authorList>
            <person name="Macas J."/>
            <person name="Novak P."/>
            <person name="Neumann P."/>
        </authorList>
    </citation>
    <scope>NUCLEOTIDE SEQUENCE</scope>
</reference>
<feature type="compositionally biased region" description="Basic and acidic residues" evidence="1">
    <location>
        <begin position="315"/>
        <end position="335"/>
    </location>
</feature>
<feature type="compositionally biased region" description="Polar residues" evidence="1">
    <location>
        <begin position="304"/>
        <end position="314"/>
    </location>
</feature>
<accession>A0AAV0GGI0</accession>
<feature type="compositionally biased region" description="Low complexity" evidence="1">
    <location>
        <begin position="366"/>
        <end position="378"/>
    </location>
</feature>
<organism evidence="2 3">
    <name type="scientific">Cuscuta epithymum</name>
    <dbReference type="NCBI Taxonomy" id="186058"/>
    <lineage>
        <taxon>Eukaryota</taxon>
        <taxon>Viridiplantae</taxon>
        <taxon>Streptophyta</taxon>
        <taxon>Embryophyta</taxon>
        <taxon>Tracheophyta</taxon>
        <taxon>Spermatophyta</taxon>
        <taxon>Magnoliopsida</taxon>
        <taxon>eudicotyledons</taxon>
        <taxon>Gunneridae</taxon>
        <taxon>Pentapetalae</taxon>
        <taxon>asterids</taxon>
        <taxon>lamiids</taxon>
        <taxon>Solanales</taxon>
        <taxon>Convolvulaceae</taxon>
        <taxon>Cuscuteae</taxon>
        <taxon>Cuscuta</taxon>
        <taxon>Cuscuta subgen. Cuscuta</taxon>
    </lineage>
</organism>
<dbReference type="Proteomes" id="UP001152523">
    <property type="component" value="Unassembled WGS sequence"/>
</dbReference>
<dbReference type="AlphaFoldDB" id="A0AAV0GGI0"/>
<evidence type="ECO:0000313" key="2">
    <source>
        <dbReference type="EMBL" id="CAH9147071.1"/>
    </source>
</evidence>
<feature type="region of interest" description="Disordered" evidence="1">
    <location>
        <begin position="177"/>
        <end position="196"/>
    </location>
</feature>
<proteinExistence type="predicted"/>
<protein>
    <submittedName>
        <fullName evidence="2">Uncharacterized protein</fullName>
    </submittedName>
</protein>